<dbReference type="PRINTS" id="PR01415">
    <property type="entry name" value="ANKYRIN"/>
</dbReference>
<dbReference type="Pfam" id="PF12796">
    <property type="entry name" value="Ank_2"/>
    <property type="match status" value="2"/>
</dbReference>
<dbReference type="Proteomes" id="UP001187682">
    <property type="component" value="Unassembled WGS sequence"/>
</dbReference>
<dbReference type="SUPFAM" id="SSF48403">
    <property type="entry name" value="Ankyrin repeat"/>
    <property type="match status" value="1"/>
</dbReference>
<feature type="repeat" description="ANK" evidence="3">
    <location>
        <begin position="43"/>
        <end position="69"/>
    </location>
</feature>
<sequence length="552" mass="60865">MEGHTYQKSRPDPVYTAVCDGNLAKLQTLLEAGRELDLETRIEFDTPLMAAVKRNNLEAVQMLLEAGADPCYPHVDGVGEYTPLHTAAQWGHLEIIRLLWTTIPSEKLALHENKPRFEGCLVLAARYGHTSVLKYLLDGWLDSLGWSAHATEGALCSAAAAYEVHSAMLLLDRVKTYSPGALKFALFSVVRHKVRDPVCPYPDAPFGAVDPISQELLVKALIEAGPLDPDLSYWQLPMIHHAIHAIDLIGALRGLLAKGANPNAQNERGMTPLQRLSVPTFTRAENEFDQEFSLHETGIHLLLEHGASVTAADHEGETPLHAAAFGCPLHLFQRYLATLDETQDALSAVNNHGETLLHYAAAGGNIGVMRFLLEEFPQTSVDIVNRANSNGWTPLICALAPTRMGEDNMQESKKTPTEALQAAQLLLSYGADPAAITAEGWTALHWLASYRTHPGDTRFSALAVALIHKGAPLQAKARRMKRGWERLSWYPAVDPNPSHCLPWGFRMQRMFKEAPKGVFVVDATTASDWARRCKSKEVERVLLAREEETRAG</sequence>
<keyword evidence="5" id="KW-1185">Reference proteome</keyword>
<keyword evidence="2 3" id="KW-0040">ANK repeat</keyword>
<accession>A0AAE8N495</accession>
<evidence type="ECO:0000256" key="1">
    <source>
        <dbReference type="ARBA" id="ARBA00022737"/>
    </source>
</evidence>
<dbReference type="AlphaFoldDB" id="A0AAE8N495"/>
<dbReference type="EMBL" id="ONZQ02000014">
    <property type="protein sequence ID" value="SPO06096.1"/>
    <property type="molecule type" value="Genomic_DNA"/>
</dbReference>
<feature type="repeat" description="ANK" evidence="3">
    <location>
        <begin position="352"/>
        <end position="374"/>
    </location>
</feature>
<dbReference type="Pfam" id="PF13637">
    <property type="entry name" value="Ank_4"/>
    <property type="match status" value="1"/>
</dbReference>
<dbReference type="Gene3D" id="1.25.40.20">
    <property type="entry name" value="Ankyrin repeat-containing domain"/>
    <property type="match status" value="3"/>
</dbReference>
<proteinExistence type="predicted"/>
<evidence type="ECO:0000256" key="2">
    <source>
        <dbReference type="ARBA" id="ARBA00023043"/>
    </source>
</evidence>
<keyword evidence="1" id="KW-0677">Repeat</keyword>
<dbReference type="PANTHER" id="PTHR24166">
    <property type="entry name" value="ROLLING PEBBLES, ISOFORM B"/>
    <property type="match status" value="1"/>
</dbReference>
<dbReference type="InterPro" id="IPR036770">
    <property type="entry name" value="Ankyrin_rpt-contain_sf"/>
</dbReference>
<organism evidence="4 5">
    <name type="scientific">Cephalotrichum gorgonifer</name>
    <dbReference type="NCBI Taxonomy" id="2041049"/>
    <lineage>
        <taxon>Eukaryota</taxon>
        <taxon>Fungi</taxon>
        <taxon>Dikarya</taxon>
        <taxon>Ascomycota</taxon>
        <taxon>Pezizomycotina</taxon>
        <taxon>Sordariomycetes</taxon>
        <taxon>Hypocreomycetidae</taxon>
        <taxon>Microascales</taxon>
        <taxon>Microascaceae</taxon>
        <taxon>Cephalotrichum</taxon>
    </lineage>
</organism>
<reference evidence="4" key="1">
    <citation type="submission" date="2018-03" db="EMBL/GenBank/DDBJ databases">
        <authorList>
            <person name="Guldener U."/>
        </authorList>
    </citation>
    <scope>NUCLEOTIDE SEQUENCE</scope>
</reference>
<dbReference type="PROSITE" id="PS50297">
    <property type="entry name" value="ANK_REP_REGION"/>
    <property type="match status" value="3"/>
</dbReference>
<evidence type="ECO:0000313" key="4">
    <source>
        <dbReference type="EMBL" id="SPO06096.1"/>
    </source>
</evidence>
<dbReference type="InterPro" id="IPR002110">
    <property type="entry name" value="Ankyrin_rpt"/>
</dbReference>
<protein>
    <submittedName>
        <fullName evidence="4">Uncharacterized protein</fullName>
    </submittedName>
</protein>
<dbReference type="SMART" id="SM00248">
    <property type="entry name" value="ANK"/>
    <property type="match status" value="8"/>
</dbReference>
<dbReference type="PANTHER" id="PTHR24166:SF48">
    <property type="entry name" value="PROTEIN VAPYRIN"/>
    <property type="match status" value="1"/>
</dbReference>
<gene>
    <name evidence="4" type="ORF">DNG_08785</name>
</gene>
<comment type="caution">
    <text evidence="4">The sequence shown here is derived from an EMBL/GenBank/DDBJ whole genome shotgun (WGS) entry which is preliminary data.</text>
</comment>
<feature type="repeat" description="ANK" evidence="3">
    <location>
        <begin position="79"/>
        <end position="99"/>
    </location>
</feature>
<name>A0AAE8N495_9PEZI</name>
<evidence type="ECO:0000313" key="5">
    <source>
        <dbReference type="Proteomes" id="UP001187682"/>
    </source>
</evidence>
<dbReference type="InterPro" id="IPR050889">
    <property type="entry name" value="Dendritic_Spine_Reg/Scaffold"/>
</dbReference>
<dbReference type="PROSITE" id="PS50088">
    <property type="entry name" value="ANK_REPEAT"/>
    <property type="match status" value="3"/>
</dbReference>
<evidence type="ECO:0000256" key="3">
    <source>
        <dbReference type="PROSITE-ProRule" id="PRU00023"/>
    </source>
</evidence>